<dbReference type="GO" id="GO:0005975">
    <property type="term" value="P:carbohydrate metabolic process"/>
    <property type="evidence" value="ECO:0007669"/>
    <property type="project" value="InterPro"/>
</dbReference>
<comment type="caution">
    <text evidence="6">The sequence shown here is derived from an EMBL/GenBank/DDBJ whole genome shotgun (WGS) entry which is preliminary data.</text>
</comment>
<protein>
    <submittedName>
        <fullName evidence="6">DUF1925 domain-containing protein</fullName>
    </submittedName>
</protein>
<evidence type="ECO:0000259" key="5">
    <source>
        <dbReference type="Pfam" id="PF09095"/>
    </source>
</evidence>
<feature type="domain" description="Alpha-amylase/4-alpha-glucanotransferase C-terminal" evidence="5">
    <location>
        <begin position="435"/>
        <end position="630"/>
    </location>
</feature>
<evidence type="ECO:0000313" key="6">
    <source>
        <dbReference type="EMBL" id="HGM59325.1"/>
    </source>
</evidence>
<dbReference type="InterPro" id="IPR052046">
    <property type="entry name" value="GH57_Enzymes"/>
</dbReference>
<name>A0A7C4HA52_STAMA</name>
<feature type="domain" description="Glycoside hydrolase family 57 N-terminal" evidence="3">
    <location>
        <begin position="8"/>
        <end position="266"/>
    </location>
</feature>
<comment type="similarity">
    <text evidence="1">Belongs to the glycosyl hydrolase 57 family.</text>
</comment>
<reference evidence="6" key="1">
    <citation type="journal article" date="2020" name="mSystems">
        <title>Genome- and Community-Level Interaction Insights into Carbon Utilization and Element Cycling Functions of Hydrothermarchaeota in Hydrothermal Sediment.</title>
        <authorList>
            <person name="Zhou Z."/>
            <person name="Liu Y."/>
            <person name="Xu W."/>
            <person name="Pan J."/>
            <person name="Luo Z.H."/>
            <person name="Li M."/>
        </authorList>
    </citation>
    <scope>NUCLEOTIDE SEQUENCE [LARGE SCALE GENOMIC DNA]</scope>
    <source>
        <strain evidence="6">SpSt-642</strain>
    </source>
</reference>
<feature type="domain" description="Alpha-amylase/4-alpha-glucanotransferase C-terminal" evidence="5">
    <location>
        <begin position="375"/>
        <end position="431"/>
    </location>
</feature>
<dbReference type="InterPro" id="IPR011330">
    <property type="entry name" value="Glyco_hydro/deAcase_b/a-brl"/>
</dbReference>
<dbReference type="PANTHER" id="PTHR36306:SF1">
    <property type="entry name" value="ALPHA-AMYLASE-RELATED"/>
    <property type="match status" value="1"/>
</dbReference>
<dbReference type="Gene3D" id="3.20.110.20">
    <property type="match status" value="1"/>
</dbReference>
<dbReference type="InterPro" id="IPR004300">
    <property type="entry name" value="Glyco_hydro_57_N"/>
</dbReference>
<dbReference type="GO" id="GO:0003824">
    <property type="term" value="F:catalytic activity"/>
    <property type="evidence" value="ECO:0007669"/>
    <property type="project" value="InterPro"/>
</dbReference>
<evidence type="ECO:0000256" key="2">
    <source>
        <dbReference type="ARBA" id="ARBA00023277"/>
    </source>
</evidence>
<evidence type="ECO:0000259" key="4">
    <source>
        <dbReference type="Pfam" id="PF09094"/>
    </source>
</evidence>
<dbReference type="Pfam" id="PF09094">
    <property type="entry name" value="AmyA-A_glucT_m"/>
    <property type="match status" value="1"/>
</dbReference>
<dbReference type="SUPFAM" id="SSF88713">
    <property type="entry name" value="Glycoside hydrolase/deacetylase"/>
    <property type="match status" value="1"/>
</dbReference>
<dbReference type="InterPro" id="IPR014718">
    <property type="entry name" value="GH-type_carb-bd"/>
</dbReference>
<sequence>MNRVNFIFLLHFHQPFGQLKWIMERIFENSYLLLLDIFKKYSDLKFTVHISGPLLLYFIKNHSDFLEELFKLSDIGSIEFVAGSIGEAVLPIIPVEDRIRQIKRYLDLFEEISGFKPRGLWLPERIWEPHLPSLLYETGIEYVFVDDSTLLKTGFDKSMSYYVWNVEDNDKVVKVFFIDAGIRYLLPWEHPDRVIDYLKSVRTNDESRVVVWGSDAEKFGEWMEPERSKWWLEEFLNKMRFVRNEVLLTTPLEYLREYGVKGLIYLDTGSYDKMLEWSRGFFRNFLVKYAESNNMHKKMLYVRNKAIKANILRNNIELEYLLTQCNDAYWHGLFGGIYLPHLRQAIYEKLISIEKIAEDEMNYFSDKSILIKTFDFDYDGVDELIVESKNINLYIDLTDGGTLFEYDIKKPGLEHNLQDTMTRYPEPYLDKPGFKPDWYRRVSWRIHLWSSDTSIYDWMNNTPFKDISDLAQVKHVISTINSTGEFVLRTIGNIYVFNNIVTQLLIEKYVKLINNGHIVKYVVTNIGSKNAAGKLGLEYHVSWKINRDFETKPVYVVDNTEKDICETTVVYSKSIYLKSVNYPVIELNSNKSIETWISPLVSYSRTEKGFREIYQGLAVMFIENVDLKPGDRIETDIAWIIRD</sequence>
<dbReference type="InterPro" id="IPR028995">
    <property type="entry name" value="Glyco_hydro_57/38_cen_sf"/>
</dbReference>
<evidence type="ECO:0000256" key="1">
    <source>
        <dbReference type="ARBA" id="ARBA00006821"/>
    </source>
</evidence>
<evidence type="ECO:0000259" key="3">
    <source>
        <dbReference type="Pfam" id="PF03065"/>
    </source>
</evidence>
<dbReference type="Pfam" id="PF09095">
    <property type="entry name" value="AmyA-gluTrfs_C"/>
    <property type="match status" value="2"/>
</dbReference>
<dbReference type="SUPFAM" id="SSF88688">
    <property type="entry name" value="Families 57/38 glycoside transferase middle domain"/>
    <property type="match status" value="1"/>
</dbReference>
<gene>
    <name evidence="6" type="ORF">ENU14_07065</name>
</gene>
<dbReference type="Pfam" id="PF03065">
    <property type="entry name" value="Glyco_hydro_57"/>
    <property type="match status" value="1"/>
</dbReference>
<dbReference type="AlphaFoldDB" id="A0A7C4HA52"/>
<accession>A0A7C4HA52</accession>
<dbReference type="InterPro" id="IPR011013">
    <property type="entry name" value="Gal_mutarotase_sf_dom"/>
</dbReference>
<dbReference type="InterPro" id="IPR015179">
    <property type="entry name" value="A-amylase/a-glucTrfase_C"/>
</dbReference>
<dbReference type="PANTHER" id="PTHR36306">
    <property type="entry name" value="ALPHA-AMYLASE-RELATED-RELATED"/>
    <property type="match status" value="1"/>
</dbReference>
<dbReference type="Gene3D" id="2.70.98.10">
    <property type="match status" value="1"/>
</dbReference>
<dbReference type="EMBL" id="DTBJ01000059">
    <property type="protein sequence ID" value="HGM59325.1"/>
    <property type="molecule type" value="Genomic_DNA"/>
</dbReference>
<proteinExistence type="inferred from homology"/>
<feature type="domain" description="Alpha-amylase/4-alpha-glucanotransferase central" evidence="4">
    <location>
        <begin position="280"/>
        <end position="356"/>
    </location>
</feature>
<organism evidence="6">
    <name type="scientific">Staphylothermus marinus</name>
    <dbReference type="NCBI Taxonomy" id="2280"/>
    <lineage>
        <taxon>Archaea</taxon>
        <taxon>Thermoproteota</taxon>
        <taxon>Thermoprotei</taxon>
        <taxon>Desulfurococcales</taxon>
        <taxon>Desulfurococcaceae</taxon>
        <taxon>Staphylothermus</taxon>
    </lineage>
</organism>
<dbReference type="SUPFAM" id="SSF74650">
    <property type="entry name" value="Galactose mutarotase-like"/>
    <property type="match status" value="1"/>
</dbReference>
<dbReference type="GO" id="GO:0030246">
    <property type="term" value="F:carbohydrate binding"/>
    <property type="evidence" value="ECO:0007669"/>
    <property type="project" value="InterPro"/>
</dbReference>
<dbReference type="InterPro" id="IPR015178">
    <property type="entry name" value="A-amylase/a-glucTrfase_central"/>
</dbReference>
<keyword evidence="2" id="KW-0119">Carbohydrate metabolism</keyword>